<dbReference type="Pfam" id="PF00196">
    <property type="entry name" value="GerE"/>
    <property type="match status" value="1"/>
</dbReference>
<dbReference type="GO" id="GO:0000160">
    <property type="term" value="P:phosphorelay signal transduction system"/>
    <property type="evidence" value="ECO:0007669"/>
    <property type="project" value="InterPro"/>
</dbReference>
<evidence type="ECO:0000256" key="2">
    <source>
        <dbReference type="ARBA" id="ARBA00023125"/>
    </source>
</evidence>
<dbReference type="PANTHER" id="PTHR43214:SF43">
    <property type="entry name" value="TWO-COMPONENT RESPONSE REGULATOR"/>
    <property type="match status" value="1"/>
</dbReference>
<proteinExistence type="predicted"/>
<reference evidence="7" key="1">
    <citation type="submission" date="2024-06" db="EMBL/GenBank/DDBJ databases">
        <title>Hwangdonia haimaensis gen. nov., sp. nov., a member of the family Flavobacteriaceae isolated from the haima cold seep.</title>
        <authorList>
            <person name="Li J."/>
        </authorList>
    </citation>
    <scope>NUCLEOTIDE SEQUENCE [LARGE SCALE GENOMIC DNA]</scope>
    <source>
        <strain evidence="7">SCSIO 19198</strain>
    </source>
</reference>
<dbReference type="SUPFAM" id="SSF52172">
    <property type="entry name" value="CheY-like"/>
    <property type="match status" value="1"/>
</dbReference>
<keyword evidence="1 3" id="KW-0597">Phosphoprotein</keyword>
<evidence type="ECO:0000313" key="7">
    <source>
        <dbReference type="Proteomes" id="UP001302486"/>
    </source>
</evidence>
<keyword evidence="7" id="KW-1185">Reference proteome</keyword>
<dbReference type="SMART" id="SM00448">
    <property type="entry name" value="REC"/>
    <property type="match status" value="1"/>
</dbReference>
<feature type="modified residue" description="4-aspartylphosphate" evidence="3">
    <location>
        <position position="63"/>
    </location>
</feature>
<keyword evidence="2" id="KW-0238">DNA-binding</keyword>
<evidence type="ECO:0000313" key="6">
    <source>
        <dbReference type="EMBL" id="WOD44578.1"/>
    </source>
</evidence>
<dbReference type="SMART" id="SM00421">
    <property type="entry name" value="HTH_LUXR"/>
    <property type="match status" value="1"/>
</dbReference>
<dbReference type="InterPro" id="IPR001789">
    <property type="entry name" value="Sig_transdc_resp-reg_receiver"/>
</dbReference>
<dbReference type="InterPro" id="IPR016032">
    <property type="entry name" value="Sig_transdc_resp-reg_C-effctor"/>
</dbReference>
<dbReference type="PROSITE" id="PS50110">
    <property type="entry name" value="RESPONSE_REGULATORY"/>
    <property type="match status" value="1"/>
</dbReference>
<accession>A0AA97HS78</accession>
<name>A0AA97HS78_9FLAO</name>
<dbReference type="InterPro" id="IPR011006">
    <property type="entry name" value="CheY-like_superfamily"/>
</dbReference>
<feature type="domain" description="Response regulatory" evidence="5">
    <location>
        <begin position="10"/>
        <end position="128"/>
    </location>
</feature>
<dbReference type="InterPro" id="IPR039420">
    <property type="entry name" value="WalR-like"/>
</dbReference>
<dbReference type="PANTHER" id="PTHR43214">
    <property type="entry name" value="TWO-COMPONENT RESPONSE REGULATOR"/>
    <property type="match status" value="1"/>
</dbReference>
<evidence type="ECO:0000256" key="1">
    <source>
        <dbReference type="ARBA" id="ARBA00022553"/>
    </source>
</evidence>
<organism evidence="6 7">
    <name type="scientific">Hwangdonia lutea</name>
    <dbReference type="NCBI Taxonomy" id="3075823"/>
    <lineage>
        <taxon>Bacteria</taxon>
        <taxon>Pseudomonadati</taxon>
        <taxon>Bacteroidota</taxon>
        <taxon>Flavobacteriia</taxon>
        <taxon>Flavobacteriales</taxon>
        <taxon>Flavobacteriaceae</taxon>
        <taxon>Hwangdonia</taxon>
    </lineage>
</organism>
<dbReference type="AlphaFoldDB" id="A0AA97HS78"/>
<evidence type="ECO:0000256" key="3">
    <source>
        <dbReference type="PROSITE-ProRule" id="PRU00169"/>
    </source>
</evidence>
<dbReference type="Proteomes" id="UP001302486">
    <property type="component" value="Chromosome"/>
</dbReference>
<dbReference type="InterPro" id="IPR058245">
    <property type="entry name" value="NreC/VraR/RcsB-like_REC"/>
</dbReference>
<protein>
    <submittedName>
        <fullName evidence="6">Response regulator transcription factor</fullName>
    </submittedName>
</protein>
<evidence type="ECO:0000259" key="4">
    <source>
        <dbReference type="PROSITE" id="PS50043"/>
    </source>
</evidence>
<sequence>MSSNGMKHINIAIIEDDAIVQESLSDFFEGLPHMECLLISASVEDFLKDLKPLKKTPDILLLDINLLGMSGIEGIPLILNECPNTDIIMLTTFEDTDSIFKALCAGACSYLSKKTPLKKIQEAIEVVFDGGSYMSPSIARKIVNTYTPKRNKKSILTPRQTEIVAGIVAGKSYKMIADDLFVSLDTVRSHIKNIYKTLEINCKAELIKKSYDNEL</sequence>
<evidence type="ECO:0000259" key="5">
    <source>
        <dbReference type="PROSITE" id="PS50110"/>
    </source>
</evidence>
<dbReference type="Pfam" id="PF00072">
    <property type="entry name" value="Response_reg"/>
    <property type="match status" value="1"/>
</dbReference>
<dbReference type="PRINTS" id="PR00038">
    <property type="entry name" value="HTHLUXR"/>
</dbReference>
<dbReference type="GO" id="GO:0006355">
    <property type="term" value="P:regulation of DNA-templated transcription"/>
    <property type="evidence" value="ECO:0007669"/>
    <property type="project" value="InterPro"/>
</dbReference>
<dbReference type="PROSITE" id="PS50043">
    <property type="entry name" value="HTH_LUXR_2"/>
    <property type="match status" value="1"/>
</dbReference>
<dbReference type="GO" id="GO:0003677">
    <property type="term" value="F:DNA binding"/>
    <property type="evidence" value="ECO:0007669"/>
    <property type="project" value="UniProtKB-KW"/>
</dbReference>
<dbReference type="CDD" id="cd06170">
    <property type="entry name" value="LuxR_C_like"/>
    <property type="match status" value="1"/>
</dbReference>
<dbReference type="EMBL" id="CP136521">
    <property type="protein sequence ID" value="WOD44578.1"/>
    <property type="molecule type" value="Genomic_DNA"/>
</dbReference>
<dbReference type="SUPFAM" id="SSF46894">
    <property type="entry name" value="C-terminal effector domain of the bipartite response regulators"/>
    <property type="match status" value="1"/>
</dbReference>
<dbReference type="InterPro" id="IPR000792">
    <property type="entry name" value="Tscrpt_reg_LuxR_C"/>
</dbReference>
<dbReference type="Gene3D" id="3.40.50.2300">
    <property type="match status" value="1"/>
</dbReference>
<feature type="domain" description="HTH luxR-type" evidence="4">
    <location>
        <begin position="149"/>
        <end position="214"/>
    </location>
</feature>
<dbReference type="RefSeq" id="WP_316984242.1">
    <property type="nucleotide sequence ID" value="NZ_CP136521.1"/>
</dbReference>
<dbReference type="CDD" id="cd17535">
    <property type="entry name" value="REC_NarL-like"/>
    <property type="match status" value="1"/>
</dbReference>
<gene>
    <name evidence="6" type="ORF">RNZ46_04800</name>
</gene>
<dbReference type="KEGG" id="hws:RNZ46_04800"/>